<dbReference type="Gene3D" id="1.10.10.10">
    <property type="entry name" value="Winged helix-like DNA-binding domain superfamily/Winged helix DNA-binding domain"/>
    <property type="match status" value="1"/>
</dbReference>
<protein>
    <recommendedName>
        <fullName evidence="9">RNA polymerase subunit sigma</fullName>
    </recommendedName>
</protein>
<dbReference type="Pfam" id="PF08281">
    <property type="entry name" value="Sigma70_r4_2"/>
    <property type="match status" value="1"/>
</dbReference>
<dbReference type="InterPro" id="IPR014284">
    <property type="entry name" value="RNA_pol_sigma-70_dom"/>
</dbReference>
<gene>
    <name evidence="7" type="ORF">CHR90_18725</name>
</gene>
<dbReference type="InterPro" id="IPR039425">
    <property type="entry name" value="RNA_pol_sigma-70-like"/>
</dbReference>
<organism evidence="7 8">
    <name type="scientific">Elstera cyanobacteriorum</name>
    <dbReference type="NCBI Taxonomy" id="2022747"/>
    <lineage>
        <taxon>Bacteria</taxon>
        <taxon>Pseudomonadati</taxon>
        <taxon>Pseudomonadota</taxon>
        <taxon>Alphaproteobacteria</taxon>
        <taxon>Rhodospirillales</taxon>
        <taxon>Rhodospirillaceae</taxon>
        <taxon>Elstera</taxon>
    </lineage>
</organism>
<dbReference type="SUPFAM" id="SSF88946">
    <property type="entry name" value="Sigma2 domain of RNA polymerase sigma factors"/>
    <property type="match status" value="1"/>
</dbReference>
<evidence type="ECO:0000256" key="1">
    <source>
        <dbReference type="ARBA" id="ARBA00010641"/>
    </source>
</evidence>
<keyword evidence="2" id="KW-0805">Transcription regulation</keyword>
<evidence type="ECO:0000313" key="8">
    <source>
        <dbReference type="Proteomes" id="UP000216361"/>
    </source>
</evidence>
<evidence type="ECO:0000313" key="7">
    <source>
        <dbReference type="EMBL" id="OYQ16997.1"/>
    </source>
</evidence>
<evidence type="ECO:0008006" key="9">
    <source>
        <dbReference type="Google" id="ProtNLM"/>
    </source>
</evidence>
<keyword evidence="8" id="KW-1185">Reference proteome</keyword>
<feature type="domain" description="RNA polymerase sigma-70 region 2" evidence="5">
    <location>
        <begin position="28"/>
        <end position="95"/>
    </location>
</feature>
<dbReference type="AlphaFoldDB" id="A0A255XJ61"/>
<keyword evidence="3" id="KW-0731">Sigma factor</keyword>
<dbReference type="InterPro" id="IPR036388">
    <property type="entry name" value="WH-like_DNA-bd_sf"/>
</dbReference>
<comment type="caution">
    <text evidence="7">The sequence shown here is derived from an EMBL/GenBank/DDBJ whole genome shotgun (WGS) entry which is preliminary data.</text>
</comment>
<evidence type="ECO:0000256" key="3">
    <source>
        <dbReference type="ARBA" id="ARBA00023082"/>
    </source>
</evidence>
<dbReference type="PANTHER" id="PTHR43133">
    <property type="entry name" value="RNA POLYMERASE ECF-TYPE SIGMA FACTO"/>
    <property type="match status" value="1"/>
</dbReference>
<evidence type="ECO:0000256" key="2">
    <source>
        <dbReference type="ARBA" id="ARBA00023015"/>
    </source>
</evidence>
<dbReference type="CDD" id="cd06171">
    <property type="entry name" value="Sigma70_r4"/>
    <property type="match status" value="1"/>
</dbReference>
<reference evidence="7 8" key="1">
    <citation type="submission" date="2017-07" db="EMBL/GenBank/DDBJ databases">
        <title>Elstera cyanobacteriorum sp. nov., a novel bacterium isolated from cyanobacterial aggregates in a eutrophic lake.</title>
        <authorList>
            <person name="Cai H."/>
        </authorList>
    </citation>
    <scope>NUCLEOTIDE SEQUENCE [LARGE SCALE GENOMIC DNA]</scope>
    <source>
        <strain evidence="7 8">TH019</strain>
    </source>
</reference>
<dbReference type="PANTHER" id="PTHR43133:SF62">
    <property type="entry name" value="RNA POLYMERASE SIGMA FACTOR SIGZ"/>
    <property type="match status" value="1"/>
</dbReference>
<evidence type="ECO:0000256" key="4">
    <source>
        <dbReference type="ARBA" id="ARBA00023163"/>
    </source>
</evidence>
<dbReference type="EMBL" id="NOXS01000035">
    <property type="protein sequence ID" value="OYQ16997.1"/>
    <property type="molecule type" value="Genomic_DNA"/>
</dbReference>
<dbReference type="InterPro" id="IPR013324">
    <property type="entry name" value="RNA_pol_sigma_r3/r4-like"/>
</dbReference>
<keyword evidence="4" id="KW-0804">Transcription</keyword>
<dbReference type="SUPFAM" id="SSF88659">
    <property type="entry name" value="Sigma3 and sigma4 domains of RNA polymerase sigma factors"/>
    <property type="match status" value="1"/>
</dbReference>
<dbReference type="Gene3D" id="1.10.1740.10">
    <property type="match status" value="1"/>
</dbReference>
<evidence type="ECO:0000259" key="5">
    <source>
        <dbReference type="Pfam" id="PF04542"/>
    </source>
</evidence>
<comment type="similarity">
    <text evidence="1">Belongs to the sigma-70 factor family. ECF subfamily.</text>
</comment>
<dbReference type="InterPro" id="IPR007627">
    <property type="entry name" value="RNA_pol_sigma70_r2"/>
</dbReference>
<feature type="domain" description="RNA polymerase sigma factor 70 region 4 type 2" evidence="6">
    <location>
        <begin position="129"/>
        <end position="181"/>
    </location>
</feature>
<dbReference type="Pfam" id="PF04542">
    <property type="entry name" value="Sigma70_r2"/>
    <property type="match status" value="1"/>
</dbReference>
<dbReference type="Proteomes" id="UP000216361">
    <property type="component" value="Unassembled WGS sequence"/>
</dbReference>
<name>A0A255XJ61_9PROT</name>
<accession>A0A255XJ61</accession>
<dbReference type="InterPro" id="IPR013249">
    <property type="entry name" value="RNA_pol_sigma70_r4_t2"/>
</dbReference>
<sequence length="189" mass="21121">MRDESAADFATLMRQVADHGDRAAFASLFAHFGPRLKSYLLRLGSPDAEAEDLLQEVMVTLWRKAADFDPARASVSTWLFTIARNKRIDRLRRDRHIDWDADDPALTPDAAIDPAPRADDAYGLAQQSEKLRAALALLPPEQASLLQMAYWDDRSHSDIAAAEQLPLGTVKSRIRLALTRLRGVLKDSE</sequence>
<evidence type="ECO:0000259" key="6">
    <source>
        <dbReference type="Pfam" id="PF08281"/>
    </source>
</evidence>
<dbReference type="OrthoDB" id="9784272at2"/>
<dbReference type="NCBIfam" id="TIGR02937">
    <property type="entry name" value="sigma70-ECF"/>
    <property type="match status" value="1"/>
</dbReference>
<dbReference type="GO" id="GO:0006352">
    <property type="term" value="P:DNA-templated transcription initiation"/>
    <property type="evidence" value="ECO:0007669"/>
    <property type="project" value="InterPro"/>
</dbReference>
<dbReference type="GO" id="GO:0016987">
    <property type="term" value="F:sigma factor activity"/>
    <property type="evidence" value="ECO:0007669"/>
    <property type="project" value="UniProtKB-KW"/>
</dbReference>
<dbReference type="GO" id="GO:0003677">
    <property type="term" value="F:DNA binding"/>
    <property type="evidence" value="ECO:0007669"/>
    <property type="project" value="InterPro"/>
</dbReference>
<proteinExistence type="inferred from homology"/>
<dbReference type="InterPro" id="IPR013325">
    <property type="entry name" value="RNA_pol_sigma_r2"/>
</dbReference>